<keyword evidence="4 6" id="KW-0274">FAD</keyword>
<feature type="binding site" evidence="6">
    <location>
        <position position="178"/>
    </location>
    <ligand>
        <name>FAD</name>
        <dbReference type="ChEBI" id="CHEBI:57692"/>
    </ligand>
</feature>
<organism evidence="9 10">
    <name type="scientific">Armillaria ostoyae</name>
    <name type="common">Armillaria root rot fungus</name>
    <dbReference type="NCBI Taxonomy" id="47428"/>
    <lineage>
        <taxon>Eukaryota</taxon>
        <taxon>Fungi</taxon>
        <taxon>Dikarya</taxon>
        <taxon>Basidiomycota</taxon>
        <taxon>Agaricomycotina</taxon>
        <taxon>Agaricomycetes</taxon>
        <taxon>Agaricomycetidae</taxon>
        <taxon>Agaricales</taxon>
        <taxon>Marasmiineae</taxon>
        <taxon>Physalacriaceae</taxon>
        <taxon>Armillaria</taxon>
    </lineage>
</organism>
<dbReference type="OrthoDB" id="269227at2759"/>
<proteinExistence type="inferred from homology"/>
<dbReference type="InterPro" id="IPR000172">
    <property type="entry name" value="GMC_OxRdtase_N"/>
</dbReference>
<dbReference type="PANTHER" id="PTHR11552">
    <property type="entry name" value="GLUCOSE-METHANOL-CHOLINE GMC OXIDOREDUCTASE"/>
    <property type="match status" value="1"/>
</dbReference>
<feature type="active site" description="Proton acceptor" evidence="5">
    <location>
        <position position="628"/>
    </location>
</feature>
<keyword evidence="10" id="KW-1185">Reference proteome</keyword>
<dbReference type="PANTHER" id="PTHR11552:SF147">
    <property type="entry name" value="CHOLINE DEHYDROGENASE, MITOCHONDRIAL"/>
    <property type="match status" value="1"/>
</dbReference>
<evidence type="ECO:0000313" key="10">
    <source>
        <dbReference type="Proteomes" id="UP000219338"/>
    </source>
</evidence>
<feature type="domain" description="Glucose-methanol-choline oxidoreductase N-terminal" evidence="7">
    <location>
        <begin position="104"/>
        <end position="406"/>
    </location>
</feature>
<feature type="active site" description="Proton donor" evidence="5">
    <location>
        <position position="590"/>
    </location>
</feature>
<keyword evidence="3" id="KW-0285">Flavoprotein</keyword>
<accession>A0A284RW54</accession>
<feature type="binding site" evidence="6">
    <location>
        <begin position="629"/>
        <end position="630"/>
    </location>
    <ligand>
        <name>FAD</name>
        <dbReference type="ChEBI" id="CHEBI:57692"/>
    </ligand>
</feature>
<evidence type="ECO:0000256" key="1">
    <source>
        <dbReference type="ARBA" id="ARBA00001974"/>
    </source>
</evidence>
<sequence length="650" mass="69816">MLFGKIHISTLLTHETYAYLSEFRRDIKRLFAAPGWQPPSTTSVLKASRTRPFRRFSVGAFPVIGSTTGVMHILPQALALLFVVTWGVRAALLTSVSQLSPCGYDFIIIGGGTAGSVLANRLSENPKIKMCNSSEDIQDVEIPFLATSLPSTSVDWNFTTTDQTGLNNRSIKLARGFVLGGSSSINFMTWNRCSNDYWDSLATASNDSMWTWRAVEYYYLRTSTLVPPSDGHNTTGQVVPEVHGHDGPVQVSLPGHETELDQRVVDSAFILGGRFTYNEDFNAGKSVGLGYVQNAIGNGTRSSAATGYLLPIVDRCNVDVIISTRVTKILGSLSASEIDTVEIAQSANGTRTKIKAKKEVLLSAGVMGTPQLLSLSGIGPKGVLSDLGIDVIVDAPAVGVNLVDHPLVANYFTVNSNNTWDPILRNSTLFADVLENWETERQGLFVDTPGNTQGYFKLPTYPGGVDPSTGPLSANTEVIFANGFAPFGPMSFPDSGSYMSVLAAVVSPTSRGTVVINSTDPFAAPVIDLGILSTEFDVVAMIQVIKDVQTILATSPWEGYVTGIYGDLANATTDDELTEFIRNNAVTVNHAVGTAKIGEVVDSHLNVIGVSGLRVIDASILHTIPECHPQAIVYTVAERMAALIKHQYGI</sequence>
<dbReference type="STRING" id="47428.A0A284RW54"/>
<dbReference type="EMBL" id="FUEG01000018">
    <property type="protein sequence ID" value="SJL12973.1"/>
    <property type="molecule type" value="Genomic_DNA"/>
</dbReference>
<dbReference type="GO" id="GO:0050660">
    <property type="term" value="F:flavin adenine dinucleotide binding"/>
    <property type="evidence" value="ECO:0007669"/>
    <property type="project" value="InterPro"/>
</dbReference>
<feature type="binding site" evidence="6">
    <location>
        <position position="326"/>
    </location>
    <ligand>
        <name>FAD</name>
        <dbReference type="ChEBI" id="CHEBI:57692"/>
    </ligand>
</feature>
<dbReference type="Pfam" id="PF05199">
    <property type="entry name" value="GMC_oxred_C"/>
    <property type="match status" value="1"/>
</dbReference>
<dbReference type="GO" id="GO:0016614">
    <property type="term" value="F:oxidoreductase activity, acting on CH-OH group of donors"/>
    <property type="evidence" value="ECO:0007669"/>
    <property type="project" value="InterPro"/>
</dbReference>
<evidence type="ECO:0000313" key="9">
    <source>
        <dbReference type="EMBL" id="SJL12973.1"/>
    </source>
</evidence>
<evidence type="ECO:0000256" key="6">
    <source>
        <dbReference type="PIRSR" id="PIRSR000137-2"/>
    </source>
</evidence>
<dbReference type="Proteomes" id="UP000219338">
    <property type="component" value="Unassembled WGS sequence"/>
</dbReference>
<dbReference type="InterPro" id="IPR012132">
    <property type="entry name" value="GMC_OxRdtase"/>
</dbReference>
<evidence type="ECO:0000256" key="2">
    <source>
        <dbReference type="ARBA" id="ARBA00010790"/>
    </source>
</evidence>
<dbReference type="AlphaFoldDB" id="A0A284RW54"/>
<feature type="domain" description="Glucose-methanol-choline oxidoreductase C-terminal" evidence="8">
    <location>
        <begin position="508"/>
        <end position="637"/>
    </location>
</feature>
<dbReference type="InterPro" id="IPR036188">
    <property type="entry name" value="FAD/NAD-bd_sf"/>
</dbReference>
<comment type="similarity">
    <text evidence="2">Belongs to the GMC oxidoreductase family.</text>
</comment>
<dbReference type="InterPro" id="IPR007867">
    <property type="entry name" value="GMC_OxRtase_C"/>
</dbReference>
<reference evidence="10" key="1">
    <citation type="journal article" date="2017" name="Nat. Ecol. Evol.">
        <title>Genome expansion and lineage-specific genetic innovations in the forest pathogenic fungi Armillaria.</title>
        <authorList>
            <person name="Sipos G."/>
            <person name="Prasanna A.N."/>
            <person name="Walter M.C."/>
            <person name="O'Connor E."/>
            <person name="Balint B."/>
            <person name="Krizsan K."/>
            <person name="Kiss B."/>
            <person name="Hess J."/>
            <person name="Varga T."/>
            <person name="Slot J."/>
            <person name="Riley R."/>
            <person name="Boka B."/>
            <person name="Rigling D."/>
            <person name="Barry K."/>
            <person name="Lee J."/>
            <person name="Mihaltcheva S."/>
            <person name="LaButti K."/>
            <person name="Lipzen A."/>
            <person name="Waldron R."/>
            <person name="Moloney N.M."/>
            <person name="Sperisen C."/>
            <person name="Kredics L."/>
            <person name="Vagvoelgyi C."/>
            <person name="Patrignani A."/>
            <person name="Fitzpatrick D."/>
            <person name="Nagy I."/>
            <person name="Doyle S."/>
            <person name="Anderson J.B."/>
            <person name="Grigoriev I.V."/>
            <person name="Gueldener U."/>
            <person name="Muensterkoetter M."/>
            <person name="Nagy L.G."/>
        </authorList>
    </citation>
    <scope>NUCLEOTIDE SEQUENCE [LARGE SCALE GENOMIC DNA]</scope>
    <source>
        <strain evidence="10">C18/9</strain>
    </source>
</reference>
<comment type="cofactor">
    <cofactor evidence="1 6">
        <name>FAD</name>
        <dbReference type="ChEBI" id="CHEBI:57692"/>
    </cofactor>
</comment>
<dbReference type="SUPFAM" id="SSF54373">
    <property type="entry name" value="FAD-linked reductases, C-terminal domain"/>
    <property type="match status" value="1"/>
</dbReference>
<dbReference type="OMA" id="LHTIPEC"/>
<dbReference type="Pfam" id="PF00732">
    <property type="entry name" value="GMC_oxred_N"/>
    <property type="match status" value="1"/>
</dbReference>
<dbReference type="Gene3D" id="3.50.50.60">
    <property type="entry name" value="FAD/NAD(P)-binding domain"/>
    <property type="match status" value="1"/>
</dbReference>
<dbReference type="PIRSF" id="PIRSF000137">
    <property type="entry name" value="Alcohol_oxidase"/>
    <property type="match status" value="1"/>
</dbReference>
<evidence type="ECO:0008006" key="11">
    <source>
        <dbReference type="Google" id="ProtNLM"/>
    </source>
</evidence>
<protein>
    <recommendedName>
        <fullName evidence="11">Glucose-methanol-choline oxidoreductase N-terminal domain-containing protein</fullName>
    </recommendedName>
</protein>
<dbReference type="Gene3D" id="3.30.560.10">
    <property type="entry name" value="Glucose Oxidase, domain 3"/>
    <property type="match status" value="1"/>
</dbReference>
<evidence type="ECO:0000256" key="4">
    <source>
        <dbReference type="ARBA" id="ARBA00022827"/>
    </source>
</evidence>
<gene>
    <name evidence="9" type="ORF">ARMOST_16408</name>
</gene>
<evidence type="ECO:0000259" key="8">
    <source>
        <dbReference type="Pfam" id="PF05199"/>
    </source>
</evidence>
<name>A0A284RW54_ARMOS</name>
<evidence type="ECO:0000256" key="5">
    <source>
        <dbReference type="PIRSR" id="PIRSR000137-1"/>
    </source>
</evidence>
<evidence type="ECO:0000256" key="3">
    <source>
        <dbReference type="ARBA" id="ARBA00022630"/>
    </source>
</evidence>
<evidence type="ECO:0000259" key="7">
    <source>
        <dbReference type="Pfam" id="PF00732"/>
    </source>
</evidence>
<dbReference type="SUPFAM" id="SSF51905">
    <property type="entry name" value="FAD/NAD(P)-binding domain"/>
    <property type="match status" value="1"/>
</dbReference>